<keyword evidence="2" id="KW-0456">Lyase</keyword>
<reference evidence="5" key="1">
    <citation type="journal article" date="2019" name="Int. J. Syst. Evol. Microbiol.">
        <title>The Global Catalogue of Microorganisms (GCM) 10K type strain sequencing project: providing services to taxonomists for standard genome sequencing and annotation.</title>
        <authorList>
            <consortium name="The Broad Institute Genomics Platform"/>
            <consortium name="The Broad Institute Genome Sequencing Center for Infectious Disease"/>
            <person name="Wu L."/>
            <person name="Ma J."/>
        </authorList>
    </citation>
    <scope>NUCLEOTIDE SEQUENCE [LARGE SCALE GENOMIC DNA]</scope>
    <source>
        <strain evidence="5">CCUG 52478</strain>
    </source>
</reference>
<dbReference type="Proteomes" id="UP001597229">
    <property type="component" value="Unassembled WGS sequence"/>
</dbReference>
<proteinExistence type="inferred from homology"/>
<evidence type="ECO:0000256" key="1">
    <source>
        <dbReference type="ARBA" id="ARBA00005323"/>
    </source>
</evidence>
<comment type="caution">
    <text evidence="4">The sequence shown here is derived from an EMBL/GenBank/DDBJ whole genome shotgun (WGS) entry which is preliminary data.</text>
</comment>
<sequence length="390" mass="42251">MNADLTTGHPFVSAFSWPLAVVRMEAVQANAALMRAFCDRHGLSLAPHIKTTMSPQLTAIQQEAGAWALTVATASQLRTAMSWGAKRFVIANELVDPRTISWLCRALRADPKLDVVCYVDSVRGAMELARGLADQRHRVSVLIEVGHPGGRAGVRTESDAIELGRTVRALGLVLAGVSAYEGSLVADRTPNALSAVRAFVRALGDVLRGLHEDGSIQSQEAIISCGGSAYFDVVGEELARVQLDRRSVRRVLRSGCYLLHDHGFYAENTPVPQLRGSVEVWSQVISHPEPDLLILDAGRRDVGFDLGLPVVLGIVSAEAGHPDPRPRWTVTDLNDQHAYVRLPTPATAGAFVGTVVALGVSHPCTTLDKWQRLAVLDRRGLITDYLTTHF</sequence>
<comment type="similarity">
    <text evidence="1">Belongs to the DSD1 family.</text>
</comment>
<dbReference type="PANTHER" id="PTHR28004:SF8">
    <property type="entry name" value="D-SERINE DEAMINASE"/>
    <property type="match status" value="1"/>
</dbReference>
<name>A0ABW3W4S8_9ACTN</name>
<dbReference type="Pfam" id="PF14031">
    <property type="entry name" value="D-ser_dehydrat"/>
    <property type="match status" value="1"/>
</dbReference>
<dbReference type="PANTHER" id="PTHR28004">
    <property type="entry name" value="ZGC:162816-RELATED"/>
    <property type="match status" value="1"/>
</dbReference>
<dbReference type="RefSeq" id="WP_367919585.1">
    <property type="nucleotide sequence ID" value="NZ_BAABAC010000023.1"/>
</dbReference>
<gene>
    <name evidence="4" type="ORF">ACFQ3F_21105</name>
</gene>
<accession>A0ABW3W4S8</accession>
<evidence type="ECO:0000259" key="3">
    <source>
        <dbReference type="SMART" id="SM01119"/>
    </source>
</evidence>
<dbReference type="InterPro" id="IPR001608">
    <property type="entry name" value="Ala_racemase_N"/>
</dbReference>
<dbReference type="SMART" id="SM01119">
    <property type="entry name" value="D-ser_dehydrat"/>
    <property type="match status" value="1"/>
</dbReference>
<dbReference type="GO" id="GO:0008784">
    <property type="term" value="F:alanine racemase activity"/>
    <property type="evidence" value="ECO:0007669"/>
    <property type="project" value="UniProtKB-EC"/>
</dbReference>
<protein>
    <submittedName>
        <fullName evidence="4">Alanine racemase</fullName>
        <ecNumber evidence="4">5.1.1.1</ecNumber>
    </submittedName>
</protein>
<evidence type="ECO:0000313" key="5">
    <source>
        <dbReference type="Proteomes" id="UP001597229"/>
    </source>
</evidence>
<feature type="domain" description="D-serine dehydratase-like" evidence="3">
    <location>
        <begin position="277"/>
        <end position="377"/>
    </location>
</feature>
<dbReference type="EMBL" id="JBHTLX010000023">
    <property type="protein sequence ID" value="MFD1250306.1"/>
    <property type="molecule type" value="Genomic_DNA"/>
</dbReference>
<dbReference type="EC" id="5.1.1.1" evidence="4"/>
<dbReference type="InterPro" id="IPR042208">
    <property type="entry name" value="D-ser_dehydrat-like_sf"/>
</dbReference>
<dbReference type="InterPro" id="IPR051466">
    <property type="entry name" value="D-amino_acid_metab_enzyme"/>
</dbReference>
<dbReference type="Pfam" id="PF01168">
    <property type="entry name" value="Ala_racemase_N"/>
    <property type="match status" value="1"/>
</dbReference>
<evidence type="ECO:0000256" key="2">
    <source>
        <dbReference type="ARBA" id="ARBA00023239"/>
    </source>
</evidence>
<dbReference type="InterPro" id="IPR026956">
    <property type="entry name" value="D-ser_dehydrat-like_dom"/>
</dbReference>
<evidence type="ECO:0000313" key="4">
    <source>
        <dbReference type="EMBL" id="MFD1250306.1"/>
    </source>
</evidence>
<organism evidence="4 5">
    <name type="scientific">Nocardioides ginsengisoli</name>
    <dbReference type="NCBI Taxonomy" id="363868"/>
    <lineage>
        <taxon>Bacteria</taxon>
        <taxon>Bacillati</taxon>
        <taxon>Actinomycetota</taxon>
        <taxon>Actinomycetes</taxon>
        <taxon>Propionibacteriales</taxon>
        <taxon>Nocardioidaceae</taxon>
        <taxon>Nocardioides</taxon>
    </lineage>
</organism>
<keyword evidence="5" id="KW-1185">Reference proteome</keyword>
<dbReference type="InterPro" id="IPR029066">
    <property type="entry name" value="PLP-binding_barrel"/>
</dbReference>
<dbReference type="Gene3D" id="3.20.20.10">
    <property type="entry name" value="Alanine racemase"/>
    <property type="match status" value="1"/>
</dbReference>
<dbReference type="SUPFAM" id="SSF51419">
    <property type="entry name" value="PLP-binding barrel"/>
    <property type="match status" value="1"/>
</dbReference>
<keyword evidence="4" id="KW-0413">Isomerase</keyword>
<dbReference type="Gene3D" id="2.40.37.20">
    <property type="entry name" value="D-serine dehydratase-like domain"/>
    <property type="match status" value="1"/>
</dbReference>